<evidence type="ECO:0000256" key="3">
    <source>
        <dbReference type="ARBA" id="ARBA00048707"/>
    </source>
</evidence>
<dbReference type="InterPro" id="IPR023476">
    <property type="entry name" value="Pep_tRNA_hydro_II_dom_sf"/>
</dbReference>
<dbReference type="EC" id="3.1.1.29" evidence="1"/>
<dbReference type="PANTHER" id="PTHR12649:SF25">
    <property type="entry name" value="AMINOACYL-TRNA HYDROLASE"/>
    <property type="match status" value="1"/>
</dbReference>
<dbReference type="Pfam" id="PF01981">
    <property type="entry name" value="PTH2"/>
    <property type="match status" value="1"/>
</dbReference>
<sequence length="276" mass="30080">MAPSDSLLDETTRTPACATGMLLGCAMAFLCVTFLQRLTSHRSVSNEAVLTPVLSRRDRAAKVLEELHVQSTTTAAAVATDQAHAMDVAAADEDSWEWITSSTSDEDSDCVDVDSEYEQMEALRLKMVFVVRSEVELNITAQEVVVFTASAGIQLVELLQQETNLTASPSTSASLSVGVAGLQDHQRWRHWYLWWNRIGCGKITLKCPNKDTMERIIATAQKHRLPMVRVRHSEIAVPGAAQTTTVPKTSDVVVVALGPAPSDVLEPITGSLKLYS</sequence>
<dbReference type="PANTHER" id="PTHR12649">
    <property type="entry name" value="PEPTIDYL-TRNA HYDROLASE 2"/>
    <property type="match status" value="1"/>
</dbReference>
<evidence type="ECO:0000256" key="2">
    <source>
        <dbReference type="ARBA" id="ARBA00022801"/>
    </source>
</evidence>
<dbReference type="SUPFAM" id="SSF102462">
    <property type="entry name" value="Peptidyl-tRNA hydrolase II"/>
    <property type="match status" value="1"/>
</dbReference>
<comment type="catalytic activity">
    <reaction evidence="3">
        <text>an N-acyl-L-alpha-aminoacyl-tRNA + H2O = an N-acyl-L-amino acid + a tRNA + H(+)</text>
        <dbReference type="Rhea" id="RHEA:54448"/>
        <dbReference type="Rhea" id="RHEA-COMP:10123"/>
        <dbReference type="Rhea" id="RHEA-COMP:13883"/>
        <dbReference type="ChEBI" id="CHEBI:15377"/>
        <dbReference type="ChEBI" id="CHEBI:15378"/>
        <dbReference type="ChEBI" id="CHEBI:59874"/>
        <dbReference type="ChEBI" id="CHEBI:78442"/>
        <dbReference type="ChEBI" id="CHEBI:138191"/>
        <dbReference type="EC" id="3.1.1.29"/>
    </reaction>
</comment>
<dbReference type="GO" id="GO:0005829">
    <property type="term" value="C:cytosol"/>
    <property type="evidence" value="ECO:0007669"/>
    <property type="project" value="TreeGrafter"/>
</dbReference>
<keyword evidence="2" id="KW-0378">Hydrolase</keyword>
<dbReference type="AlphaFoldDB" id="A0A1E1J236"/>
<accession>A0A1E1J236</accession>
<dbReference type="Gene3D" id="3.40.1490.10">
    <property type="entry name" value="Bit1"/>
    <property type="match status" value="1"/>
</dbReference>
<organism evidence="4">
    <name type="scientific">Leishmania guyanensis</name>
    <dbReference type="NCBI Taxonomy" id="5670"/>
    <lineage>
        <taxon>Eukaryota</taxon>
        <taxon>Discoba</taxon>
        <taxon>Euglenozoa</taxon>
        <taxon>Kinetoplastea</taxon>
        <taxon>Metakinetoplastina</taxon>
        <taxon>Trypanosomatida</taxon>
        <taxon>Trypanosomatidae</taxon>
        <taxon>Leishmaniinae</taxon>
        <taxon>Leishmania</taxon>
        <taxon>Leishmania guyanensis species complex</taxon>
    </lineage>
</organism>
<reference evidence="4" key="1">
    <citation type="submission" date="2012-08" db="EMBL/GenBank/DDBJ databases">
        <title>Comparative genomics of metastatic and non-metastatic Leishmania guyanensis provides insights into polygenic factors involved in Leishmania RNA virus infection.</title>
        <authorList>
            <person name="Smith D."/>
            <person name="Hertz-Fowler C."/>
            <person name="Martin R."/>
            <person name="Dickens N."/>
            <person name="Fasel N."/>
            <person name="Falquet L."/>
            <person name="Beverley S."/>
            <person name="Zangger H."/>
            <person name="Calderon-Copete S."/>
            <person name="Mottram J."/>
            <person name="Xenarios I."/>
        </authorList>
    </citation>
    <scope>NUCLEOTIDE SEQUENCE</scope>
    <source>
        <strain evidence="4">MHOM/BR/75/M4147/SSU:IR2SAT-LUC</strain>
    </source>
</reference>
<gene>
    <name evidence="4" type="primary">LgM4147LRVhigh.30.01680.00610</name>
    <name evidence="4" type="ORF">BN36_3051400</name>
</gene>
<proteinExistence type="predicted"/>
<dbReference type="GO" id="GO:0004045">
    <property type="term" value="F:peptidyl-tRNA hydrolase activity"/>
    <property type="evidence" value="ECO:0007669"/>
    <property type="project" value="UniProtKB-EC"/>
</dbReference>
<evidence type="ECO:0000313" key="4">
    <source>
        <dbReference type="EMBL" id="CCM17642.1"/>
    </source>
</evidence>
<dbReference type="InterPro" id="IPR002833">
    <property type="entry name" value="PTH2"/>
</dbReference>
<protein>
    <recommendedName>
        <fullName evidence="1">peptidyl-tRNA hydrolase</fullName>
        <ecNumber evidence="1">3.1.1.29</ecNumber>
    </recommendedName>
</protein>
<dbReference type="EMBL" id="CALQ01001349">
    <property type="protein sequence ID" value="CCM17642.1"/>
    <property type="molecule type" value="Genomic_DNA"/>
</dbReference>
<evidence type="ECO:0000256" key="1">
    <source>
        <dbReference type="ARBA" id="ARBA00013260"/>
    </source>
</evidence>
<name>A0A1E1J236_LEIGU</name>